<gene>
    <name evidence="2" type="ORF">PAHAL_5G345600</name>
</gene>
<evidence type="ECO:0000256" key="1">
    <source>
        <dbReference type="SAM" id="MobiDB-lite"/>
    </source>
</evidence>
<feature type="region of interest" description="Disordered" evidence="1">
    <location>
        <begin position="50"/>
        <end position="79"/>
    </location>
</feature>
<name>A0A2T8IMA6_9POAL</name>
<organism evidence="2">
    <name type="scientific">Panicum hallii</name>
    <dbReference type="NCBI Taxonomy" id="206008"/>
    <lineage>
        <taxon>Eukaryota</taxon>
        <taxon>Viridiplantae</taxon>
        <taxon>Streptophyta</taxon>
        <taxon>Embryophyta</taxon>
        <taxon>Tracheophyta</taxon>
        <taxon>Spermatophyta</taxon>
        <taxon>Magnoliopsida</taxon>
        <taxon>Liliopsida</taxon>
        <taxon>Poales</taxon>
        <taxon>Poaceae</taxon>
        <taxon>PACMAD clade</taxon>
        <taxon>Panicoideae</taxon>
        <taxon>Panicodae</taxon>
        <taxon>Paniceae</taxon>
        <taxon>Panicinae</taxon>
        <taxon>Panicum</taxon>
        <taxon>Panicum sect. Panicum</taxon>
    </lineage>
</organism>
<reference evidence="2" key="1">
    <citation type="submission" date="2018-04" db="EMBL/GenBank/DDBJ databases">
        <title>WGS assembly of Panicum hallii.</title>
        <authorList>
            <person name="Lovell J."/>
            <person name="Jenkins J."/>
            <person name="Lowry D."/>
            <person name="Mamidi S."/>
            <person name="Sreedasyam A."/>
            <person name="Weng X."/>
            <person name="Barry K."/>
            <person name="Bonette J."/>
            <person name="Campitelli B."/>
            <person name="Daum C."/>
            <person name="Gordon S."/>
            <person name="Gould B."/>
            <person name="Lipzen A."/>
            <person name="Macqueen A."/>
            <person name="Palacio-Mejia J."/>
            <person name="Plott C."/>
            <person name="Shakirov E."/>
            <person name="Shu S."/>
            <person name="Yoshinaga Y."/>
            <person name="Zane M."/>
            <person name="Rokhsar D."/>
            <person name="Grimwood J."/>
            <person name="Schmutz J."/>
            <person name="Juenger T."/>
        </authorList>
    </citation>
    <scope>NUCLEOTIDE SEQUENCE [LARGE SCALE GENOMIC DNA]</scope>
    <source>
        <strain evidence="2">FIL2</strain>
    </source>
</reference>
<sequence>MNCHFREGPVRVKLNGRNVNSLRGVLEIFINKVGYEMRFVAKAIKDIPASRRSSPRTRVDMDSSEEDEEDLNKESEHEWDNSKELLRMVHKGGRTLRENALTRGGKTLLLLLQSLICLEKQFTVFNS</sequence>
<proteinExistence type="predicted"/>
<dbReference type="EMBL" id="CM008050">
    <property type="protein sequence ID" value="PVH38756.1"/>
    <property type="molecule type" value="Genomic_DNA"/>
</dbReference>
<dbReference type="AlphaFoldDB" id="A0A2T8IMA6"/>
<dbReference type="Gramene" id="PVH38756">
    <property type="protein sequence ID" value="PVH38756"/>
    <property type="gene ID" value="PAHAL_5G345600"/>
</dbReference>
<feature type="compositionally biased region" description="Acidic residues" evidence="1">
    <location>
        <begin position="62"/>
        <end position="71"/>
    </location>
</feature>
<evidence type="ECO:0000313" key="2">
    <source>
        <dbReference type="EMBL" id="PVH38756.1"/>
    </source>
</evidence>
<dbReference type="Proteomes" id="UP000243499">
    <property type="component" value="Chromosome 5"/>
</dbReference>
<accession>A0A2T8IMA6</accession>
<protein>
    <submittedName>
        <fullName evidence="2">Uncharacterized protein</fullName>
    </submittedName>
</protein>